<evidence type="ECO:0000256" key="4">
    <source>
        <dbReference type="ARBA" id="ARBA00023163"/>
    </source>
</evidence>
<dbReference type="InterPro" id="IPR005119">
    <property type="entry name" value="LysR_subst-bd"/>
</dbReference>
<dbReference type="PROSITE" id="PS50931">
    <property type="entry name" value="HTH_LYSR"/>
    <property type="match status" value="1"/>
</dbReference>
<feature type="domain" description="HTH lysR-type" evidence="5">
    <location>
        <begin position="1"/>
        <end position="58"/>
    </location>
</feature>
<reference evidence="6 7" key="1">
    <citation type="journal article" date="2014" name="Int. J. Syst. Evol. Microbiol.">
        <title>Complete genome sequence of Corynebacterium casei LMG S-19264T (=DSM 44701T), isolated from a smear-ripened cheese.</title>
        <authorList>
            <consortium name="US DOE Joint Genome Institute (JGI-PGF)"/>
            <person name="Walter F."/>
            <person name="Albersmeier A."/>
            <person name="Kalinowski J."/>
            <person name="Ruckert C."/>
        </authorList>
    </citation>
    <scope>NUCLEOTIDE SEQUENCE [LARGE SCALE GENOMIC DNA]</scope>
    <source>
        <strain evidence="6 7">CGMCC 1.7286</strain>
    </source>
</reference>
<dbReference type="InterPro" id="IPR036390">
    <property type="entry name" value="WH_DNA-bd_sf"/>
</dbReference>
<dbReference type="GO" id="GO:0000976">
    <property type="term" value="F:transcription cis-regulatory region binding"/>
    <property type="evidence" value="ECO:0007669"/>
    <property type="project" value="TreeGrafter"/>
</dbReference>
<evidence type="ECO:0000256" key="2">
    <source>
        <dbReference type="ARBA" id="ARBA00023015"/>
    </source>
</evidence>
<organism evidence="6 7">
    <name type="scientific">Marinobacterium nitratireducens</name>
    <dbReference type="NCBI Taxonomy" id="518897"/>
    <lineage>
        <taxon>Bacteria</taxon>
        <taxon>Pseudomonadati</taxon>
        <taxon>Pseudomonadota</taxon>
        <taxon>Gammaproteobacteria</taxon>
        <taxon>Oceanospirillales</taxon>
        <taxon>Oceanospirillaceae</taxon>
        <taxon>Marinobacterium</taxon>
    </lineage>
</organism>
<dbReference type="Gene3D" id="3.40.190.10">
    <property type="entry name" value="Periplasmic binding protein-like II"/>
    <property type="match status" value="2"/>
</dbReference>
<dbReference type="PANTHER" id="PTHR30126">
    <property type="entry name" value="HTH-TYPE TRANSCRIPTIONAL REGULATOR"/>
    <property type="match status" value="1"/>
</dbReference>
<keyword evidence="7" id="KW-1185">Reference proteome</keyword>
<dbReference type="SUPFAM" id="SSF46785">
    <property type="entry name" value="Winged helix' DNA-binding domain"/>
    <property type="match status" value="1"/>
</dbReference>
<evidence type="ECO:0000259" key="5">
    <source>
        <dbReference type="PROSITE" id="PS50931"/>
    </source>
</evidence>
<comment type="similarity">
    <text evidence="1">Belongs to the LysR transcriptional regulatory family.</text>
</comment>
<dbReference type="Pfam" id="PF00126">
    <property type="entry name" value="HTH_1"/>
    <property type="match status" value="1"/>
</dbReference>
<dbReference type="PANTHER" id="PTHR30126:SF39">
    <property type="entry name" value="HTH-TYPE TRANSCRIPTIONAL REGULATOR CYSL"/>
    <property type="match status" value="1"/>
</dbReference>
<dbReference type="Pfam" id="PF03466">
    <property type="entry name" value="LysR_substrate"/>
    <property type="match status" value="1"/>
</dbReference>
<keyword evidence="4" id="KW-0804">Transcription</keyword>
<name>A0A917ZMG0_9GAMM</name>
<proteinExistence type="inferred from homology"/>
<evidence type="ECO:0000313" key="7">
    <source>
        <dbReference type="Proteomes" id="UP000599578"/>
    </source>
</evidence>
<gene>
    <name evidence="6" type="ORF">GCM10011348_37670</name>
</gene>
<sequence length="303" mass="33393">MDPRLLKQLSVIVRYGSLSRAAERLNVTQPTLTRAIQTIENRVGGPVLVRTSSGVRPTEIGTRLAEVGQRIDDYAEHTDRLIEQWKQGLGGEVRVGVGSLIALGAIHDFFDLVSDSSNSVIHFVTATAATLIQQLNAGELELALTPVNTDAIQNNLTREVIFHDELRVFVGARSPLYGSKAVVAAEALKSLPWIASGARSGIFDSLDMSRFSGPARMLFTGGIDMVISMLQRSDVLVTLPYRLTMLSERLGDDHVLNVDTPMPRHDIALWFPERNLERPDVQDIAGSLKRYFQNLDRTAIGSY</sequence>
<dbReference type="PRINTS" id="PR00039">
    <property type="entry name" value="HTHLYSR"/>
</dbReference>
<dbReference type="Proteomes" id="UP000599578">
    <property type="component" value="Unassembled WGS sequence"/>
</dbReference>
<evidence type="ECO:0000256" key="3">
    <source>
        <dbReference type="ARBA" id="ARBA00023125"/>
    </source>
</evidence>
<dbReference type="InterPro" id="IPR000847">
    <property type="entry name" value="LysR_HTH_N"/>
</dbReference>
<dbReference type="GO" id="GO:0003700">
    <property type="term" value="F:DNA-binding transcription factor activity"/>
    <property type="evidence" value="ECO:0007669"/>
    <property type="project" value="InterPro"/>
</dbReference>
<dbReference type="EMBL" id="BMLT01000011">
    <property type="protein sequence ID" value="GGO86563.1"/>
    <property type="molecule type" value="Genomic_DNA"/>
</dbReference>
<dbReference type="SUPFAM" id="SSF53850">
    <property type="entry name" value="Periplasmic binding protein-like II"/>
    <property type="match status" value="1"/>
</dbReference>
<keyword evidence="3" id="KW-0238">DNA-binding</keyword>
<accession>A0A917ZMG0</accession>
<protein>
    <recommendedName>
        <fullName evidence="5">HTH lysR-type domain-containing protein</fullName>
    </recommendedName>
</protein>
<dbReference type="AlphaFoldDB" id="A0A917ZMG0"/>
<dbReference type="CDD" id="cd05466">
    <property type="entry name" value="PBP2_LTTR_substrate"/>
    <property type="match status" value="1"/>
</dbReference>
<keyword evidence="2" id="KW-0805">Transcription regulation</keyword>
<dbReference type="RefSeq" id="WP_188862173.1">
    <property type="nucleotide sequence ID" value="NZ_BMLT01000011.1"/>
</dbReference>
<dbReference type="Gene3D" id="1.10.10.10">
    <property type="entry name" value="Winged helix-like DNA-binding domain superfamily/Winged helix DNA-binding domain"/>
    <property type="match status" value="1"/>
</dbReference>
<evidence type="ECO:0000256" key="1">
    <source>
        <dbReference type="ARBA" id="ARBA00009437"/>
    </source>
</evidence>
<evidence type="ECO:0000313" key="6">
    <source>
        <dbReference type="EMBL" id="GGO86563.1"/>
    </source>
</evidence>
<dbReference type="InterPro" id="IPR036388">
    <property type="entry name" value="WH-like_DNA-bd_sf"/>
</dbReference>
<comment type="caution">
    <text evidence="6">The sequence shown here is derived from an EMBL/GenBank/DDBJ whole genome shotgun (WGS) entry which is preliminary data.</text>
</comment>